<gene>
    <name evidence="5" type="ORF">VaNZ11_000573</name>
</gene>
<feature type="domain" description="Zinc finger LSD1-type" evidence="4">
    <location>
        <begin position="62"/>
        <end position="86"/>
    </location>
</feature>
<feature type="compositionally biased region" description="Polar residues" evidence="3">
    <location>
        <begin position="143"/>
        <end position="158"/>
    </location>
</feature>
<evidence type="ECO:0000313" key="5">
    <source>
        <dbReference type="EMBL" id="GLI58807.1"/>
    </source>
</evidence>
<evidence type="ECO:0000259" key="4">
    <source>
        <dbReference type="Pfam" id="PF06943"/>
    </source>
</evidence>
<reference evidence="5 6" key="1">
    <citation type="journal article" date="2023" name="IScience">
        <title>Expanded male sex-determining region conserved during the evolution of homothallism in the green alga Volvox.</title>
        <authorList>
            <person name="Yamamoto K."/>
            <person name="Matsuzaki R."/>
            <person name="Mahakham W."/>
            <person name="Heman W."/>
            <person name="Sekimoto H."/>
            <person name="Kawachi M."/>
            <person name="Minakuchi Y."/>
            <person name="Toyoda A."/>
            <person name="Nozaki H."/>
        </authorList>
    </citation>
    <scope>NUCLEOTIDE SEQUENCE [LARGE SCALE GENOMIC DNA]</scope>
    <source>
        <strain evidence="5 6">NIES-4468</strain>
    </source>
</reference>
<dbReference type="PANTHER" id="PTHR31747">
    <property type="entry name" value="PROTEIN LSD1"/>
    <property type="match status" value="1"/>
</dbReference>
<comment type="subcellular location">
    <subcellularLocation>
        <location evidence="1">Nucleus</location>
    </subcellularLocation>
</comment>
<name>A0ABQ5RP44_9CHLO</name>
<dbReference type="Pfam" id="PF06943">
    <property type="entry name" value="zf-LSD1"/>
    <property type="match status" value="3"/>
</dbReference>
<evidence type="ECO:0000256" key="1">
    <source>
        <dbReference type="ARBA" id="ARBA00004123"/>
    </source>
</evidence>
<evidence type="ECO:0000256" key="2">
    <source>
        <dbReference type="ARBA" id="ARBA00023242"/>
    </source>
</evidence>
<protein>
    <recommendedName>
        <fullName evidence="4">Zinc finger LSD1-type domain-containing protein</fullName>
    </recommendedName>
</protein>
<keyword evidence="6" id="KW-1185">Reference proteome</keyword>
<evidence type="ECO:0000313" key="6">
    <source>
        <dbReference type="Proteomes" id="UP001165090"/>
    </source>
</evidence>
<proteinExistence type="predicted"/>
<dbReference type="EMBL" id="BSDZ01000003">
    <property type="protein sequence ID" value="GLI58807.1"/>
    <property type="molecule type" value="Genomic_DNA"/>
</dbReference>
<accession>A0ABQ5RP44</accession>
<dbReference type="InterPro" id="IPR040319">
    <property type="entry name" value="LSD1-like"/>
</dbReference>
<dbReference type="NCBIfam" id="TIGR01053">
    <property type="entry name" value="LSD1"/>
    <property type="match status" value="3"/>
</dbReference>
<evidence type="ECO:0000256" key="3">
    <source>
        <dbReference type="SAM" id="MobiDB-lite"/>
    </source>
</evidence>
<dbReference type="InterPro" id="IPR005735">
    <property type="entry name" value="Znf_LSD1"/>
</dbReference>
<feature type="domain" description="Zinc finger LSD1-type" evidence="4">
    <location>
        <begin position="97"/>
        <end position="121"/>
    </location>
</feature>
<dbReference type="Proteomes" id="UP001165090">
    <property type="component" value="Unassembled WGS sequence"/>
</dbReference>
<feature type="region of interest" description="Disordered" evidence="3">
    <location>
        <begin position="140"/>
        <end position="170"/>
    </location>
</feature>
<comment type="caution">
    <text evidence="5">The sequence shown here is derived from an EMBL/GenBank/DDBJ whole genome shotgun (WGS) entry which is preliminary data.</text>
</comment>
<feature type="domain" description="Zinc finger LSD1-type" evidence="4">
    <location>
        <begin position="22"/>
        <end position="46"/>
    </location>
</feature>
<dbReference type="PANTHER" id="PTHR31747:SF3">
    <property type="entry name" value="PROTEIN LSD1"/>
    <property type="match status" value="1"/>
</dbReference>
<organism evidence="5 6">
    <name type="scientific">Volvox africanus</name>
    <dbReference type="NCBI Taxonomy" id="51714"/>
    <lineage>
        <taxon>Eukaryota</taxon>
        <taxon>Viridiplantae</taxon>
        <taxon>Chlorophyta</taxon>
        <taxon>core chlorophytes</taxon>
        <taxon>Chlorophyceae</taxon>
        <taxon>CS clade</taxon>
        <taxon>Chlamydomonadales</taxon>
        <taxon>Volvocaceae</taxon>
        <taxon>Volvox</taxon>
    </lineage>
</organism>
<sequence length="183" mass="19051">MSMYQFPQNGALPAPAQCHLVCGGCQQLLMYPQGASNVRCARCDHITTAPAYAGANSAQIVCNGCRVLLSYPRNAQSVQCALCHTVTQVPVYVHLVCNGCNVMLQYPVGAQSVKCSVCHYVTPVTAATATAAGSAAVASAGPNVSQQPQRPKPTQTVVVENPPSYDDKGNEVANIAVGVKADS</sequence>
<keyword evidence="2" id="KW-0539">Nucleus</keyword>